<dbReference type="InterPro" id="IPR056807">
    <property type="entry name" value="LIM_FHL1/2/3/5_N"/>
</dbReference>
<dbReference type="CDD" id="cd09433">
    <property type="entry name" value="LIM4_FHL2"/>
    <property type="match status" value="1"/>
</dbReference>
<feature type="domain" description="LIM zinc-binding" evidence="10">
    <location>
        <begin position="354"/>
        <end position="415"/>
    </location>
</feature>
<keyword evidence="2 8" id="KW-0479">Metal-binding</keyword>
<feature type="domain" description="LIM zinc-binding" evidence="10">
    <location>
        <begin position="474"/>
        <end position="534"/>
    </location>
</feature>
<proteinExistence type="predicted"/>
<evidence type="ECO:0000256" key="3">
    <source>
        <dbReference type="ARBA" id="ARBA00022737"/>
    </source>
</evidence>
<name>A0ABQ9DGM8_9PASS</name>
<evidence type="ECO:0000256" key="6">
    <source>
        <dbReference type="ARBA" id="ARBA00023038"/>
    </source>
</evidence>
<keyword evidence="4" id="KW-0863">Zinc-finger</keyword>
<protein>
    <recommendedName>
        <fullName evidence="10">LIM zinc-binding domain-containing protein</fullName>
    </recommendedName>
</protein>
<accession>A0ABQ9DGM8</accession>
<evidence type="ECO:0000256" key="2">
    <source>
        <dbReference type="ARBA" id="ARBA00022723"/>
    </source>
</evidence>
<dbReference type="Pfam" id="PF00412">
    <property type="entry name" value="LIM"/>
    <property type="match status" value="4"/>
</dbReference>
<keyword evidence="6 8" id="KW-0440">LIM domain</keyword>
<dbReference type="EMBL" id="WHWB01033234">
    <property type="protein sequence ID" value="KAJ7421206.1"/>
    <property type="molecule type" value="Genomic_DNA"/>
</dbReference>
<organism evidence="11 12">
    <name type="scientific">Willisornis vidua</name>
    <name type="common">Xingu scale-backed antbird</name>
    <dbReference type="NCBI Taxonomy" id="1566151"/>
    <lineage>
        <taxon>Eukaryota</taxon>
        <taxon>Metazoa</taxon>
        <taxon>Chordata</taxon>
        <taxon>Craniata</taxon>
        <taxon>Vertebrata</taxon>
        <taxon>Euteleostomi</taxon>
        <taxon>Archelosauria</taxon>
        <taxon>Archosauria</taxon>
        <taxon>Dinosauria</taxon>
        <taxon>Saurischia</taxon>
        <taxon>Theropoda</taxon>
        <taxon>Coelurosauria</taxon>
        <taxon>Aves</taxon>
        <taxon>Neognathae</taxon>
        <taxon>Neoaves</taxon>
        <taxon>Telluraves</taxon>
        <taxon>Australaves</taxon>
        <taxon>Passeriformes</taxon>
        <taxon>Thamnophilidae</taxon>
        <taxon>Willisornis</taxon>
    </lineage>
</organism>
<evidence type="ECO:0000256" key="9">
    <source>
        <dbReference type="SAM" id="MobiDB-lite"/>
    </source>
</evidence>
<evidence type="ECO:0000313" key="11">
    <source>
        <dbReference type="EMBL" id="KAJ7421206.1"/>
    </source>
</evidence>
<dbReference type="SMART" id="SM00132">
    <property type="entry name" value="LIM"/>
    <property type="match status" value="4"/>
</dbReference>
<comment type="caution">
    <text evidence="11">The sequence shown here is derived from an EMBL/GenBank/DDBJ whole genome shotgun (WGS) entry which is preliminary data.</text>
</comment>
<dbReference type="CDD" id="cd09422">
    <property type="entry name" value="LIM1_FHL2"/>
    <property type="match status" value="1"/>
</dbReference>
<keyword evidence="3" id="KW-0677">Repeat</keyword>
<dbReference type="PANTHER" id="PTHR24205:SF3">
    <property type="entry name" value="FOUR AND A HALF LIM DOMAINS PROTEIN 2"/>
    <property type="match status" value="1"/>
</dbReference>
<keyword evidence="7" id="KW-0539">Nucleus</keyword>
<dbReference type="CDD" id="cd09426">
    <property type="entry name" value="LIM2_FHL2"/>
    <property type="match status" value="1"/>
</dbReference>
<evidence type="ECO:0000259" key="10">
    <source>
        <dbReference type="PROSITE" id="PS50023"/>
    </source>
</evidence>
<dbReference type="InterPro" id="IPR001781">
    <property type="entry name" value="Znf_LIM"/>
</dbReference>
<reference evidence="11" key="1">
    <citation type="submission" date="2019-10" db="EMBL/GenBank/DDBJ databases">
        <authorList>
            <person name="Soares A.E.R."/>
            <person name="Aleixo A."/>
            <person name="Schneider P."/>
            <person name="Miyaki C.Y."/>
            <person name="Schneider M.P."/>
            <person name="Mello C."/>
            <person name="Vasconcelos A.T.R."/>
        </authorList>
    </citation>
    <scope>NUCLEOTIDE SEQUENCE</scope>
    <source>
        <tissue evidence="11">Muscle</tissue>
    </source>
</reference>
<keyword evidence="5 8" id="KW-0862">Zinc</keyword>
<evidence type="ECO:0000256" key="4">
    <source>
        <dbReference type="ARBA" id="ARBA00022771"/>
    </source>
</evidence>
<feature type="domain" description="LIM zinc-binding" evidence="10">
    <location>
        <begin position="293"/>
        <end position="353"/>
    </location>
</feature>
<dbReference type="CDD" id="cd09431">
    <property type="entry name" value="LIM3_Fhl2"/>
    <property type="match status" value="1"/>
</dbReference>
<dbReference type="Pfam" id="PF25076">
    <property type="entry name" value="LIM_FHL2-3_N"/>
    <property type="match status" value="1"/>
</dbReference>
<dbReference type="PANTHER" id="PTHR24205">
    <property type="entry name" value="FOUR AND A HALF LIM DOMAINS PROTEIN"/>
    <property type="match status" value="1"/>
</dbReference>
<dbReference type="Gene3D" id="2.10.110.10">
    <property type="entry name" value="Cysteine Rich Protein"/>
    <property type="match status" value="4"/>
</dbReference>
<evidence type="ECO:0000256" key="8">
    <source>
        <dbReference type="PROSITE-ProRule" id="PRU00125"/>
    </source>
</evidence>
<dbReference type="PROSITE" id="PS00478">
    <property type="entry name" value="LIM_DOMAIN_1"/>
    <property type="match status" value="3"/>
</dbReference>
<comment type="subcellular location">
    <subcellularLocation>
        <location evidence="1">Nucleus</location>
    </subcellularLocation>
</comment>
<dbReference type="PROSITE" id="PS50023">
    <property type="entry name" value="LIM_DOMAIN_2"/>
    <property type="match status" value="3"/>
</dbReference>
<evidence type="ECO:0000256" key="1">
    <source>
        <dbReference type="ARBA" id="ARBA00004123"/>
    </source>
</evidence>
<gene>
    <name evidence="11" type="ORF">WISP_43851</name>
</gene>
<evidence type="ECO:0000256" key="5">
    <source>
        <dbReference type="ARBA" id="ARBA00022833"/>
    </source>
</evidence>
<sequence length="534" mass="60754">MAPSLVCHTLPKKCQMYTLLQGWIGEEYHKNVCQLQTERNNVLWGDKVKWGDVGNEGKVRNCRYFEETSVNPRGKRNGDSGPEVALSCSKLLNERSWVDGDLAPEGHGDIQLIISGMGWDSVLIFINNTDEGIKCTLSKFADDTKLSGAVNTPEGQDAILWDLDKLKKMAHGNFERFNKIKYKKENHDDDDDDDDDDDGGGGGGGGELNSPAIVLLSKPDQSINETIFYPSHSIDNDLWLASQHMVEDSWTPDTNMTERFDCHYCKESLFGNKYILKEDSPYCVKCYENLYSNTCEECKKPIGADCKDLSYKDRHWHETCFHCFQCKNSLVDKPFAAKEEHLLCTDCYSNEYSSKCNECKKTIMPGTRKMEYKGNSWHETCFICYRCQQPIGTKSFIPKDHQNFCVPCYEKQFAMQCVQCKKAITTGGVTYREQPWHKECFVCTGCKKQLSGQRFTSKDEFAYCLSCFCNLYAKKCAGCTNPISGLGGTKYISFEERQWHNDCFNCKKCSLSLVGRGFLTERDDILCPECGKDI</sequence>
<dbReference type="Proteomes" id="UP001145742">
    <property type="component" value="Unassembled WGS sequence"/>
</dbReference>
<evidence type="ECO:0000256" key="7">
    <source>
        <dbReference type="ARBA" id="ARBA00023242"/>
    </source>
</evidence>
<keyword evidence="12" id="KW-1185">Reference proteome</keyword>
<feature type="region of interest" description="Disordered" evidence="9">
    <location>
        <begin position="185"/>
        <end position="211"/>
    </location>
</feature>
<feature type="compositionally biased region" description="Acidic residues" evidence="9">
    <location>
        <begin position="188"/>
        <end position="199"/>
    </location>
</feature>
<dbReference type="SUPFAM" id="SSF57716">
    <property type="entry name" value="Glucocorticoid receptor-like (DNA-binding domain)"/>
    <property type="match status" value="5"/>
</dbReference>
<evidence type="ECO:0000313" key="12">
    <source>
        <dbReference type="Proteomes" id="UP001145742"/>
    </source>
</evidence>